<sequence>MTTNLKRYIISAGVVVSLASGTLFLGLAQANDQQNQNNQPSNTHPKPMIVQIGPEGKTLLRGTVSAVAASSIIVKTWGGDWTVNIGSSTQLTPGGSMSQFKVGDFVGVQGMASTSGTFLIDATLVRNWTAKETEQNNKQEINKLMKEVSPRNWEGTASNTNAAGTSFTLTIDGVAYTINVAANAKVVNRSYFTIGLGDIKNGDTVRVWGPSSNNTITAYVVRDVSIAPQ</sequence>
<feature type="signal peptide" evidence="1">
    <location>
        <begin position="1"/>
        <end position="30"/>
    </location>
</feature>
<dbReference type="InterPro" id="IPR043724">
    <property type="entry name" value="DUF5666"/>
</dbReference>
<organism evidence="3 4">
    <name type="scientific">Candidatus Staskawiczbacteria bacterium RIFCSPHIGHO2_01_FULL_39_25</name>
    <dbReference type="NCBI Taxonomy" id="1802202"/>
    <lineage>
        <taxon>Bacteria</taxon>
        <taxon>Candidatus Staskawicziibacteriota</taxon>
    </lineage>
</organism>
<feature type="chain" id="PRO_5009583157" description="DUF5666 domain-containing protein" evidence="1">
    <location>
        <begin position="31"/>
        <end position="229"/>
    </location>
</feature>
<dbReference type="STRING" id="1802202.A2730_02580"/>
<evidence type="ECO:0000313" key="4">
    <source>
        <dbReference type="Proteomes" id="UP000176855"/>
    </source>
</evidence>
<accession>A0A1G2HPZ2</accession>
<proteinExistence type="predicted"/>
<keyword evidence="1" id="KW-0732">Signal</keyword>
<evidence type="ECO:0000259" key="2">
    <source>
        <dbReference type="Pfam" id="PF18914"/>
    </source>
</evidence>
<dbReference type="AlphaFoldDB" id="A0A1G2HPZ2"/>
<reference evidence="3 4" key="1">
    <citation type="journal article" date="2016" name="Nat. Commun.">
        <title>Thousands of microbial genomes shed light on interconnected biogeochemical processes in an aquifer system.</title>
        <authorList>
            <person name="Anantharaman K."/>
            <person name="Brown C.T."/>
            <person name="Hug L.A."/>
            <person name="Sharon I."/>
            <person name="Castelle C.J."/>
            <person name="Probst A.J."/>
            <person name="Thomas B.C."/>
            <person name="Singh A."/>
            <person name="Wilkins M.J."/>
            <person name="Karaoz U."/>
            <person name="Brodie E.L."/>
            <person name="Williams K.H."/>
            <person name="Hubbard S.S."/>
            <person name="Banfield J.F."/>
        </authorList>
    </citation>
    <scope>NUCLEOTIDE SEQUENCE [LARGE SCALE GENOMIC DNA]</scope>
</reference>
<evidence type="ECO:0000256" key="1">
    <source>
        <dbReference type="SAM" id="SignalP"/>
    </source>
</evidence>
<dbReference type="Proteomes" id="UP000176855">
    <property type="component" value="Unassembled WGS sequence"/>
</dbReference>
<evidence type="ECO:0000313" key="3">
    <source>
        <dbReference type="EMBL" id="OGZ64557.1"/>
    </source>
</evidence>
<dbReference type="EMBL" id="MHOO01000004">
    <property type="protein sequence ID" value="OGZ64557.1"/>
    <property type="molecule type" value="Genomic_DNA"/>
</dbReference>
<name>A0A1G2HPZ2_9BACT</name>
<dbReference type="Pfam" id="PF18914">
    <property type="entry name" value="DUF5666"/>
    <property type="match status" value="1"/>
</dbReference>
<feature type="domain" description="DUF5666" evidence="2">
    <location>
        <begin position="61"/>
        <end position="118"/>
    </location>
</feature>
<comment type="caution">
    <text evidence="3">The sequence shown here is derived from an EMBL/GenBank/DDBJ whole genome shotgun (WGS) entry which is preliminary data.</text>
</comment>
<protein>
    <recommendedName>
        <fullName evidence="2">DUF5666 domain-containing protein</fullName>
    </recommendedName>
</protein>
<gene>
    <name evidence="3" type="ORF">A2730_02580</name>
</gene>